<evidence type="ECO:0000256" key="4">
    <source>
        <dbReference type="ARBA" id="ARBA00035494"/>
    </source>
</evidence>
<dbReference type="AlphaFoldDB" id="A0A1G2HIX9"/>
<organism evidence="7 8">
    <name type="scientific">Candidatus Staskawiczbacteria bacterium RIFCSPHIGHO2_01_FULL_34_27</name>
    <dbReference type="NCBI Taxonomy" id="1802199"/>
    <lineage>
        <taxon>Bacteria</taxon>
        <taxon>Candidatus Staskawicziibacteriota</taxon>
    </lineage>
</organism>
<comment type="similarity">
    <text evidence="1 5">Belongs to the bacterial ribosomal protein bL17 family.</text>
</comment>
<dbReference type="PANTHER" id="PTHR14413">
    <property type="entry name" value="RIBOSOMAL PROTEIN L17"/>
    <property type="match status" value="1"/>
</dbReference>
<keyword evidence="2 5" id="KW-0689">Ribosomal protein</keyword>
<name>A0A1G2HIX9_9BACT</name>
<proteinExistence type="inferred from homology"/>
<evidence type="ECO:0000256" key="6">
    <source>
        <dbReference type="RuleBase" id="RU000661"/>
    </source>
</evidence>
<accession>A0A1G2HIX9</accession>
<evidence type="ECO:0000256" key="2">
    <source>
        <dbReference type="ARBA" id="ARBA00022980"/>
    </source>
</evidence>
<evidence type="ECO:0000313" key="8">
    <source>
        <dbReference type="Proteomes" id="UP000178991"/>
    </source>
</evidence>
<dbReference type="Proteomes" id="UP000178991">
    <property type="component" value="Unassembled WGS sequence"/>
</dbReference>
<dbReference type="Gene3D" id="3.90.1030.10">
    <property type="entry name" value="Ribosomal protein L17"/>
    <property type="match status" value="1"/>
</dbReference>
<dbReference type="InterPro" id="IPR000456">
    <property type="entry name" value="Ribosomal_bL17"/>
</dbReference>
<evidence type="ECO:0000256" key="3">
    <source>
        <dbReference type="ARBA" id="ARBA00023274"/>
    </source>
</evidence>
<reference evidence="7 8" key="1">
    <citation type="journal article" date="2016" name="Nat. Commun.">
        <title>Thousands of microbial genomes shed light on interconnected biogeochemical processes in an aquifer system.</title>
        <authorList>
            <person name="Anantharaman K."/>
            <person name="Brown C.T."/>
            <person name="Hug L.A."/>
            <person name="Sharon I."/>
            <person name="Castelle C.J."/>
            <person name="Probst A.J."/>
            <person name="Thomas B.C."/>
            <person name="Singh A."/>
            <person name="Wilkins M.J."/>
            <person name="Karaoz U."/>
            <person name="Brodie E.L."/>
            <person name="Williams K.H."/>
            <person name="Hubbard S.S."/>
            <person name="Banfield J.F."/>
        </authorList>
    </citation>
    <scope>NUCLEOTIDE SEQUENCE [LARGE SCALE GENOMIC DNA]</scope>
</reference>
<evidence type="ECO:0000256" key="5">
    <source>
        <dbReference type="RuleBase" id="RU000660"/>
    </source>
</evidence>
<evidence type="ECO:0000313" key="7">
    <source>
        <dbReference type="EMBL" id="OGZ62464.1"/>
    </source>
</evidence>
<keyword evidence="3 5" id="KW-0687">Ribonucleoprotein</keyword>
<dbReference type="GO" id="GO:0006412">
    <property type="term" value="P:translation"/>
    <property type="evidence" value="ECO:0007669"/>
    <property type="project" value="InterPro"/>
</dbReference>
<evidence type="ECO:0000256" key="1">
    <source>
        <dbReference type="ARBA" id="ARBA00008777"/>
    </source>
</evidence>
<dbReference type="SUPFAM" id="SSF64263">
    <property type="entry name" value="Prokaryotic ribosomal protein L17"/>
    <property type="match status" value="1"/>
</dbReference>
<sequence length="116" mass="13178">MRKKNKGRSLSRLKNQRVALLRTLMSSLFLHGKIKTTEAKAKELRSIAEKFITRAKDNRMSNERLLAKSLSLPIVKKLVEEIAPIYSTRPGGYTRITKIGPRKSDSANMVIIELVK</sequence>
<dbReference type="EMBL" id="MHOL01000022">
    <property type="protein sequence ID" value="OGZ62464.1"/>
    <property type="molecule type" value="Genomic_DNA"/>
</dbReference>
<comment type="caution">
    <text evidence="7">The sequence shown here is derived from an EMBL/GenBank/DDBJ whole genome shotgun (WGS) entry which is preliminary data.</text>
</comment>
<gene>
    <name evidence="7" type="ORF">A2639_01075</name>
</gene>
<protein>
    <recommendedName>
        <fullName evidence="4 6">50S ribosomal protein L17</fullName>
    </recommendedName>
</protein>
<dbReference type="PANTHER" id="PTHR14413:SF16">
    <property type="entry name" value="LARGE RIBOSOMAL SUBUNIT PROTEIN BL17M"/>
    <property type="match status" value="1"/>
</dbReference>
<dbReference type="GO" id="GO:0003735">
    <property type="term" value="F:structural constituent of ribosome"/>
    <property type="evidence" value="ECO:0007669"/>
    <property type="project" value="InterPro"/>
</dbReference>
<dbReference type="GO" id="GO:0022625">
    <property type="term" value="C:cytosolic large ribosomal subunit"/>
    <property type="evidence" value="ECO:0007669"/>
    <property type="project" value="TreeGrafter"/>
</dbReference>
<dbReference type="InterPro" id="IPR036373">
    <property type="entry name" value="Ribosomal_bL17_sf"/>
</dbReference>
<dbReference type="Pfam" id="PF01196">
    <property type="entry name" value="Ribosomal_L17"/>
    <property type="match status" value="1"/>
</dbReference>
<dbReference type="NCBIfam" id="TIGR00059">
    <property type="entry name" value="L17"/>
    <property type="match status" value="1"/>
</dbReference>